<proteinExistence type="predicted"/>
<evidence type="ECO:0000313" key="3">
    <source>
        <dbReference type="Proteomes" id="UP000011131"/>
    </source>
</evidence>
<evidence type="ECO:0000313" key="2">
    <source>
        <dbReference type="EMBL" id="AGC49191.1"/>
    </source>
</evidence>
<reference evidence="2 3" key="1">
    <citation type="journal article" date="2013" name="Genome Announc.">
        <title>Complete genome sequence of Myxococcus stipitatus strain DSM 14675, a fruiting myxobacterium.</title>
        <authorList>
            <person name="Huntley S."/>
            <person name="Kneip S."/>
            <person name="Treuner-Lange A."/>
            <person name="Sogaard-Andersen L."/>
        </authorList>
    </citation>
    <scope>NUCLEOTIDE SEQUENCE [LARGE SCALE GENOMIC DNA]</scope>
    <source>
        <strain evidence="3">DSM 14675 / JCM 12634 / Mx s8</strain>
    </source>
</reference>
<feature type="region of interest" description="Disordered" evidence="1">
    <location>
        <begin position="147"/>
        <end position="170"/>
    </location>
</feature>
<protein>
    <submittedName>
        <fullName evidence="2">Uncharacterized protein</fullName>
    </submittedName>
</protein>
<name>L7UJL4_MYXSD</name>
<dbReference type="Proteomes" id="UP000011131">
    <property type="component" value="Chromosome"/>
</dbReference>
<feature type="region of interest" description="Disordered" evidence="1">
    <location>
        <begin position="1"/>
        <end position="22"/>
    </location>
</feature>
<organism evidence="2 3">
    <name type="scientific">Myxococcus stipitatus (strain DSM 14675 / JCM 12634 / Mx s8)</name>
    <dbReference type="NCBI Taxonomy" id="1278073"/>
    <lineage>
        <taxon>Bacteria</taxon>
        <taxon>Pseudomonadati</taxon>
        <taxon>Myxococcota</taxon>
        <taxon>Myxococcia</taxon>
        <taxon>Myxococcales</taxon>
        <taxon>Cystobacterineae</taxon>
        <taxon>Myxococcaceae</taxon>
        <taxon>Myxococcus</taxon>
    </lineage>
</organism>
<dbReference type="STRING" id="1278073.MYSTI_07919"/>
<sequence length="205" mass="22513">MPRCTRLRPGRGFVGEGLSHPSHSGQMRLVLGRLAYHARRVLNAFRHHDEPRTPTSTSPSLTSFAQRLPASRRATELQLAAVAFIAESYSTPSGITASHGAPGRARGPRAQQGVLNAFRHHDEPRTAWACSRRAGWCSTPSGITASHGPFPGAARAPPARAQRLPASRRATDRPLRRSWWASWVLNAFRHHGEPRYKVKGEGEGK</sequence>
<accession>L7UJL4</accession>
<keyword evidence="3" id="KW-1185">Reference proteome</keyword>
<gene>
    <name evidence="2" type="ordered locus">MYSTI_07919</name>
</gene>
<feature type="compositionally biased region" description="Low complexity" evidence="1">
    <location>
        <begin position="149"/>
        <end position="168"/>
    </location>
</feature>
<dbReference type="EMBL" id="CP004025">
    <property type="protein sequence ID" value="AGC49191.1"/>
    <property type="molecule type" value="Genomic_DNA"/>
</dbReference>
<evidence type="ECO:0000256" key="1">
    <source>
        <dbReference type="SAM" id="MobiDB-lite"/>
    </source>
</evidence>
<dbReference type="AlphaFoldDB" id="L7UJL4"/>
<dbReference type="HOGENOM" id="CLU_1336313_0_0_7"/>
<dbReference type="KEGG" id="msd:MYSTI_07919"/>